<dbReference type="EMBL" id="UATL01000001">
    <property type="protein sequence ID" value="SPY28031.1"/>
    <property type="molecule type" value="Genomic_DNA"/>
</dbReference>
<evidence type="ECO:0000256" key="2">
    <source>
        <dbReference type="NCBIfam" id="TIGR00210"/>
    </source>
</evidence>
<keyword evidence="1" id="KW-1133">Transmembrane helix</keyword>
<keyword evidence="1" id="KW-0739">Sodium transport</keyword>
<sequence length="411" mass="44084">MMNTTIHINELESLLIAIIVLFLGSFINSKIKVLQKYNIPEPIVGGLIVAILITLLHLEGVDVVFKLSMKDTLMQMFFATVGLAASYKLLLQGGSRVLLFLGLATVFIIIQDAVGVSLAKVLGLDPLLGLIVGSITLSGGHGTGAAWSQTFAQQYGLTNTLELSMAAATFGLVMGGIIGGPIAQRLIKKHNLTSSFGEGKNHHDQHPELVTYSENEEDRITSKTTIEVLFILLVCVAGASHVKTFIDGFGISSLNIPEFVYSLFIGVFITNICESTKAYKINNETVDALGTISLSLFLAMALMSLHLWELLDLALPMLAILAVQTVVLGLFTYFVTFRVMGSNYDAAVIVGGHCGFGMGATPTAVMNMGSLVSRYGPSPQAFMVVPIVGAFFIDIANLIVLQGYLMFIAPN</sequence>
<gene>
    <name evidence="1 3" type="primary">gltS</name>
    <name evidence="3" type="ORF">NCTC11647_01117</name>
</gene>
<dbReference type="HAMAP" id="MF_02062">
    <property type="entry name" value="GltS"/>
    <property type="match status" value="1"/>
</dbReference>
<feature type="transmembrane region" description="Helical" evidence="1">
    <location>
        <begin position="347"/>
        <end position="369"/>
    </location>
</feature>
<comment type="similarity">
    <text evidence="1">Belongs to the glutamate:Na(+) symporter (ESS) (TC 2.A.27) family.</text>
</comment>
<dbReference type="GO" id="GO:0005886">
    <property type="term" value="C:plasma membrane"/>
    <property type="evidence" value="ECO:0007669"/>
    <property type="project" value="UniProtKB-SubCell"/>
</dbReference>
<dbReference type="NCBIfam" id="TIGR00210">
    <property type="entry name" value="gltS"/>
    <property type="match status" value="1"/>
</dbReference>
<dbReference type="PANTHER" id="PTHR36178">
    <property type="entry name" value="SLR0625 PROTEIN"/>
    <property type="match status" value="1"/>
</dbReference>
<keyword evidence="1" id="KW-0029">Amino-acid transport</keyword>
<evidence type="ECO:0000313" key="4">
    <source>
        <dbReference type="Proteomes" id="UP000251647"/>
    </source>
</evidence>
<reference evidence="3 4" key="1">
    <citation type="submission" date="2018-06" db="EMBL/GenBank/DDBJ databases">
        <authorList>
            <consortium name="Pathogen Informatics"/>
            <person name="Doyle S."/>
        </authorList>
    </citation>
    <scope>NUCLEOTIDE SEQUENCE [LARGE SCALE GENOMIC DNA]</scope>
    <source>
        <strain evidence="3 4">NCTC11647</strain>
    </source>
</reference>
<dbReference type="PANTHER" id="PTHR36178:SF1">
    <property type="entry name" value="SODIUM_GLUTAMATE SYMPORTER"/>
    <property type="match status" value="1"/>
</dbReference>
<dbReference type="AlphaFoldDB" id="A0A2X1VZY7"/>
<feature type="transmembrane region" description="Helical" evidence="1">
    <location>
        <begin position="6"/>
        <end position="27"/>
    </location>
</feature>
<comment type="function">
    <text evidence="1">Catalyzes the sodium-dependent transport of glutamate.</text>
</comment>
<feature type="transmembrane region" description="Helical" evidence="1">
    <location>
        <begin position="314"/>
        <end position="335"/>
    </location>
</feature>
<accession>A0A2X1VZY7</accession>
<dbReference type="GO" id="GO:0015813">
    <property type="term" value="P:L-glutamate transmembrane transport"/>
    <property type="evidence" value="ECO:0007669"/>
    <property type="project" value="UniProtKB-UniRule"/>
</dbReference>
<dbReference type="GO" id="GO:0015501">
    <property type="term" value="F:glutamate:sodium symporter activity"/>
    <property type="evidence" value="ECO:0007669"/>
    <property type="project" value="UniProtKB-UniRule"/>
</dbReference>
<comment type="subcellular location">
    <subcellularLocation>
        <location evidence="1">Cell inner membrane</location>
        <topology evidence="1">Multi-pass membrane protein</topology>
    </subcellularLocation>
</comment>
<keyword evidence="1" id="KW-0997">Cell inner membrane</keyword>
<organism evidence="3 4">
    <name type="scientific">Photobacterium damselae</name>
    <dbReference type="NCBI Taxonomy" id="38293"/>
    <lineage>
        <taxon>Bacteria</taxon>
        <taxon>Pseudomonadati</taxon>
        <taxon>Pseudomonadota</taxon>
        <taxon>Gammaproteobacteria</taxon>
        <taxon>Vibrionales</taxon>
        <taxon>Vibrionaceae</taxon>
        <taxon>Photobacterium</taxon>
    </lineage>
</organism>
<keyword evidence="1" id="KW-0812">Transmembrane</keyword>
<keyword evidence="1" id="KW-1003">Cell membrane</keyword>
<evidence type="ECO:0000256" key="1">
    <source>
        <dbReference type="HAMAP-Rule" id="MF_02062"/>
    </source>
</evidence>
<feature type="transmembrane region" description="Helical" evidence="1">
    <location>
        <begin position="97"/>
        <end position="119"/>
    </location>
</feature>
<proteinExistence type="inferred from homology"/>
<keyword evidence="1" id="KW-0813">Transport</keyword>
<feature type="transmembrane region" description="Helical" evidence="1">
    <location>
        <begin position="39"/>
        <end position="58"/>
    </location>
</feature>
<keyword evidence="1" id="KW-0915">Sodium</keyword>
<feature type="transmembrane region" description="Helical" evidence="1">
    <location>
        <begin position="73"/>
        <end position="90"/>
    </location>
</feature>
<keyword evidence="1" id="KW-0472">Membrane</keyword>
<dbReference type="Pfam" id="PF03616">
    <property type="entry name" value="Glt_symporter"/>
    <property type="match status" value="1"/>
</dbReference>
<feature type="transmembrane region" description="Helical" evidence="1">
    <location>
        <begin position="381"/>
        <end position="407"/>
    </location>
</feature>
<dbReference type="InterPro" id="IPR004445">
    <property type="entry name" value="GltS"/>
</dbReference>
<feature type="transmembrane region" description="Helical" evidence="1">
    <location>
        <begin position="163"/>
        <end position="183"/>
    </location>
</feature>
<feature type="transmembrane region" description="Helical" evidence="1">
    <location>
        <begin position="288"/>
        <end position="308"/>
    </location>
</feature>
<feature type="transmembrane region" description="Helical" evidence="1">
    <location>
        <begin position="258"/>
        <end position="276"/>
    </location>
</feature>
<protein>
    <recommendedName>
        <fullName evidence="1 2">Sodium/glutamate symporter</fullName>
    </recommendedName>
</protein>
<feature type="transmembrane region" description="Helical" evidence="1">
    <location>
        <begin position="228"/>
        <end position="246"/>
    </location>
</feature>
<evidence type="ECO:0000313" key="3">
    <source>
        <dbReference type="EMBL" id="SPY28031.1"/>
    </source>
</evidence>
<name>A0A2X1VZY7_PHODM</name>
<dbReference type="Proteomes" id="UP000251647">
    <property type="component" value="Unassembled WGS sequence"/>
</dbReference>
<keyword evidence="1" id="KW-0406">Ion transport</keyword>
<keyword evidence="1" id="KW-0769">Symport</keyword>